<dbReference type="InterPro" id="IPR023753">
    <property type="entry name" value="FAD/NAD-binding_dom"/>
</dbReference>
<dbReference type="SUPFAM" id="SSF51905">
    <property type="entry name" value="FAD/NAD(P)-binding domain"/>
    <property type="match status" value="2"/>
</dbReference>
<reference evidence="7" key="1">
    <citation type="submission" date="2022-09" db="EMBL/GenBank/DDBJ databases">
        <authorList>
            <person name="Li D."/>
            <person name="Cheng J."/>
            <person name="Li Y."/>
        </authorList>
    </citation>
    <scope>NUCLEOTIDE SEQUENCE</scope>
    <source>
        <strain evidence="7">DL</strain>
    </source>
</reference>
<keyword evidence="4" id="KW-0274">FAD</keyword>
<proteinExistence type="inferred from homology"/>
<dbReference type="Pfam" id="PF07992">
    <property type="entry name" value="Pyr_redox_2"/>
    <property type="match status" value="1"/>
</dbReference>
<evidence type="ECO:0000256" key="2">
    <source>
        <dbReference type="ARBA" id="ARBA00005272"/>
    </source>
</evidence>
<sequence>MDTTAVILGGGYAGVMAANRLAGHGIRVRLATPEPRFTERIRLHEFAAGTRADATVSFSSLLHPDVELIRGTAVKIDAGEHRVQLSGGTHLDYDWLVYAVGSGSSSVPAGTLAPDRLDGARAARQRLSTLQPGDAVAVVGGGLTAVELAAETARAHPGNPVTLYAAGLVVPHFSAGARAGVLRSLQRAGIAVRQQAVKEGNVPAAAAVLWCTGFGVPDLAARSGLPVDSAGRLTVDSSLRVPGHGRIFGAGDAAVITAPGYGYLPQTCATAMPMGAEAASNILRSRAGAPLPAHSSGFLGQCVSLGRSDGAVQLLHAGYTPRRIHLHGKAAAMLKEVLCRMTLRWIRGEARRSGGYTWPAGPRMKPVSPVMQQV</sequence>
<comment type="similarity">
    <text evidence="2">Belongs to the NADH dehydrogenase family.</text>
</comment>
<keyword evidence="8" id="KW-1185">Reference proteome</keyword>
<evidence type="ECO:0000256" key="1">
    <source>
        <dbReference type="ARBA" id="ARBA00001974"/>
    </source>
</evidence>
<comment type="cofactor">
    <cofactor evidence="1">
        <name>FAD</name>
        <dbReference type="ChEBI" id="CHEBI:57692"/>
    </cofactor>
</comment>
<evidence type="ECO:0000256" key="4">
    <source>
        <dbReference type="ARBA" id="ARBA00022827"/>
    </source>
</evidence>
<evidence type="ECO:0000313" key="7">
    <source>
        <dbReference type="EMBL" id="UYB37403.1"/>
    </source>
</evidence>
<gene>
    <name evidence="7" type="ORF">N9A08_07120</name>
</gene>
<dbReference type="PRINTS" id="PR00368">
    <property type="entry name" value="FADPNR"/>
</dbReference>
<dbReference type="EMBL" id="CP106856">
    <property type="protein sequence ID" value="UYB37403.1"/>
    <property type="molecule type" value="Genomic_DNA"/>
</dbReference>
<evidence type="ECO:0000313" key="8">
    <source>
        <dbReference type="Proteomes" id="UP001063368"/>
    </source>
</evidence>
<accession>A0ABY6FVY3</accession>
<dbReference type="Gene3D" id="3.50.50.100">
    <property type="match status" value="1"/>
</dbReference>
<dbReference type="InterPro" id="IPR036188">
    <property type="entry name" value="FAD/NAD-bd_sf"/>
</dbReference>
<dbReference type="PANTHER" id="PTHR42913:SF3">
    <property type="entry name" value="64 KDA MITOCHONDRIAL NADH DEHYDROGENASE (EUROFUNG)"/>
    <property type="match status" value="1"/>
</dbReference>
<feature type="domain" description="FAD/NAD(P)-binding" evidence="6">
    <location>
        <begin position="5"/>
        <end position="275"/>
    </location>
</feature>
<name>A0ABY6FVY3_9MICC</name>
<keyword evidence="5" id="KW-0560">Oxidoreductase</keyword>
<dbReference type="PRINTS" id="PR00469">
    <property type="entry name" value="PNDRDTASEII"/>
</dbReference>
<evidence type="ECO:0000256" key="3">
    <source>
        <dbReference type="ARBA" id="ARBA00022630"/>
    </source>
</evidence>
<organism evidence="7 8">
    <name type="scientific">Arthrobacter koreensis</name>
    <dbReference type="NCBI Taxonomy" id="199136"/>
    <lineage>
        <taxon>Bacteria</taxon>
        <taxon>Bacillati</taxon>
        <taxon>Actinomycetota</taxon>
        <taxon>Actinomycetes</taxon>
        <taxon>Micrococcales</taxon>
        <taxon>Micrococcaceae</taxon>
        <taxon>Arthrobacter</taxon>
    </lineage>
</organism>
<evidence type="ECO:0000259" key="6">
    <source>
        <dbReference type="Pfam" id="PF07992"/>
    </source>
</evidence>
<dbReference type="PANTHER" id="PTHR42913">
    <property type="entry name" value="APOPTOSIS-INDUCING FACTOR 1"/>
    <property type="match status" value="1"/>
</dbReference>
<evidence type="ECO:0000256" key="5">
    <source>
        <dbReference type="ARBA" id="ARBA00023002"/>
    </source>
</evidence>
<dbReference type="InterPro" id="IPR051169">
    <property type="entry name" value="NADH-Q_oxidoreductase"/>
</dbReference>
<dbReference type="Proteomes" id="UP001063368">
    <property type="component" value="Chromosome"/>
</dbReference>
<protein>
    <submittedName>
        <fullName evidence="7">FAD-dependent oxidoreductase</fullName>
    </submittedName>
</protein>
<dbReference type="RefSeq" id="WP_263128840.1">
    <property type="nucleotide sequence ID" value="NZ_CP106856.1"/>
</dbReference>
<keyword evidence="3" id="KW-0285">Flavoprotein</keyword>